<dbReference type="InterPro" id="IPR001461">
    <property type="entry name" value="Aspartic_peptidase_A1"/>
</dbReference>
<feature type="non-terminal residue" evidence="3">
    <location>
        <position position="1"/>
    </location>
</feature>
<name>A0AAN5CKU2_9BILA</name>
<dbReference type="Proteomes" id="UP001328107">
    <property type="component" value="Unassembled WGS sequence"/>
</dbReference>
<accession>A0AAN5CKU2</accession>
<keyword evidence="4" id="KW-1185">Reference proteome</keyword>
<evidence type="ECO:0000259" key="2">
    <source>
        <dbReference type="PROSITE" id="PS51767"/>
    </source>
</evidence>
<evidence type="ECO:0000313" key="3">
    <source>
        <dbReference type="EMBL" id="GMR46224.1"/>
    </source>
</evidence>
<evidence type="ECO:0000313" key="4">
    <source>
        <dbReference type="Proteomes" id="UP001328107"/>
    </source>
</evidence>
<organism evidence="3 4">
    <name type="scientific">Pristionchus mayeri</name>
    <dbReference type="NCBI Taxonomy" id="1317129"/>
    <lineage>
        <taxon>Eukaryota</taxon>
        <taxon>Metazoa</taxon>
        <taxon>Ecdysozoa</taxon>
        <taxon>Nematoda</taxon>
        <taxon>Chromadorea</taxon>
        <taxon>Rhabditida</taxon>
        <taxon>Rhabditina</taxon>
        <taxon>Diplogasteromorpha</taxon>
        <taxon>Diplogasteroidea</taxon>
        <taxon>Neodiplogasteridae</taxon>
        <taxon>Pristionchus</taxon>
    </lineage>
</organism>
<dbReference type="InterPro" id="IPR021109">
    <property type="entry name" value="Peptidase_aspartic_dom_sf"/>
</dbReference>
<dbReference type="EMBL" id="BTRK01000004">
    <property type="protein sequence ID" value="GMR46224.1"/>
    <property type="molecule type" value="Genomic_DNA"/>
</dbReference>
<protein>
    <recommendedName>
        <fullName evidence="2">Peptidase A1 domain-containing protein</fullName>
    </recommendedName>
</protein>
<dbReference type="InterPro" id="IPR033121">
    <property type="entry name" value="PEPTIDASE_A1"/>
</dbReference>
<dbReference type="AlphaFoldDB" id="A0AAN5CKU2"/>
<evidence type="ECO:0000256" key="1">
    <source>
        <dbReference type="ARBA" id="ARBA00007447"/>
    </source>
</evidence>
<dbReference type="GO" id="GO:0005764">
    <property type="term" value="C:lysosome"/>
    <property type="evidence" value="ECO:0007669"/>
    <property type="project" value="TreeGrafter"/>
</dbReference>
<proteinExistence type="inferred from homology"/>
<dbReference type="PROSITE" id="PS51767">
    <property type="entry name" value="PEPTIDASE_A1"/>
    <property type="match status" value="1"/>
</dbReference>
<sequence length="80" mass="8343">EGARENVNGGIYTYGAIDTTNCGPVIAYQPLSSASYYQFKLSSVSMGSYSNSKGWQVISDTGTSLIGAPEDVVEKVAVAA</sequence>
<comment type="caution">
    <text evidence="3">The sequence shown here is derived from an EMBL/GenBank/DDBJ whole genome shotgun (WGS) entry which is preliminary data.</text>
</comment>
<dbReference type="Gene3D" id="2.40.70.10">
    <property type="entry name" value="Acid Proteases"/>
    <property type="match status" value="1"/>
</dbReference>
<feature type="non-terminal residue" evidence="3">
    <location>
        <position position="80"/>
    </location>
</feature>
<gene>
    <name evidence="3" type="ORF">PMAYCL1PPCAC_16419</name>
</gene>
<dbReference type="PANTHER" id="PTHR47966:SF45">
    <property type="entry name" value="PEPTIDASE A1 DOMAIN-CONTAINING PROTEIN"/>
    <property type="match status" value="1"/>
</dbReference>
<dbReference type="PANTHER" id="PTHR47966">
    <property type="entry name" value="BETA-SITE APP-CLEAVING ENZYME, ISOFORM A-RELATED"/>
    <property type="match status" value="1"/>
</dbReference>
<dbReference type="GO" id="GO:0006508">
    <property type="term" value="P:proteolysis"/>
    <property type="evidence" value="ECO:0007669"/>
    <property type="project" value="InterPro"/>
</dbReference>
<reference evidence="4" key="1">
    <citation type="submission" date="2022-10" db="EMBL/GenBank/DDBJ databases">
        <title>Genome assembly of Pristionchus species.</title>
        <authorList>
            <person name="Yoshida K."/>
            <person name="Sommer R.J."/>
        </authorList>
    </citation>
    <scope>NUCLEOTIDE SEQUENCE [LARGE SCALE GENOMIC DNA]</scope>
    <source>
        <strain evidence="4">RS5460</strain>
    </source>
</reference>
<comment type="similarity">
    <text evidence="1">Belongs to the peptidase A1 family.</text>
</comment>
<dbReference type="SUPFAM" id="SSF50630">
    <property type="entry name" value="Acid proteases"/>
    <property type="match status" value="1"/>
</dbReference>
<feature type="domain" description="Peptidase A1" evidence="2">
    <location>
        <begin position="1"/>
        <end position="80"/>
    </location>
</feature>
<dbReference type="GO" id="GO:0004190">
    <property type="term" value="F:aspartic-type endopeptidase activity"/>
    <property type="evidence" value="ECO:0007669"/>
    <property type="project" value="InterPro"/>
</dbReference>
<dbReference type="Pfam" id="PF00026">
    <property type="entry name" value="Asp"/>
    <property type="match status" value="1"/>
</dbReference>